<comment type="caution">
    <text evidence="1">The sequence shown here is derived from an EMBL/GenBank/DDBJ whole genome shotgun (WGS) entry which is preliminary data.</text>
</comment>
<dbReference type="InterPro" id="IPR007750">
    <property type="entry name" value="DUF674"/>
</dbReference>
<evidence type="ECO:0000313" key="1">
    <source>
        <dbReference type="EMBL" id="KAK1355428.1"/>
    </source>
</evidence>
<accession>A0AAD8M0X8</accession>
<reference evidence="1" key="1">
    <citation type="submission" date="2023-02" db="EMBL/GenBank/DDBJ databases">
        <title>Genome of toxic invasive species Heracleum sosnowskyi carries increased number of genes despite the absence of recent whole-genome duplications.</title>
        <authorList>
            <person name="Schelkunov M."/>
            <person name="Shtratnikova V."/>
            <person name="Makarenko M."/>
            <person name="Klepikova A."/>
            <person name="Omelchenko D."/>
            <person name="Novikova G."/>
            <person name="Obukhova E."/>
            <person name="Bogdanov V."/>
            <person name="Penin A."/>
            <person name="Logacheva M."/>
        </authorList>
    </citation>
    <scope>NUCLEOTIDE SEQUENCE</scope>
    <source>
        <strain evidence="1">Hsosn_3</strain>
        <tissue evidence="1">Leaf</tissue>
    </source>
</reference>
<dbReference type="PANTHER" id="PTHR33103">
    <property type="entry name" value="OS01G0153900 PROTEIN"/>
    <property type="match status" value="1"/>
</dbReference>
<evidence type="ECO:0000313" key="2">
    <source>
        <dbReference type="Proteomes" id="UP001237642"/>
    </source>
</evidence>
<protein>
    <submittedName>
        <fullName evidence="1">Uncharacterized protein</fullName>
    </submittedName>
</protein>
<dbReference type="Pfam" id="PF05056">
    <property type="entry name" value="DUF674"/>
    <property type="match status" value="1"/>
</dbReference>
<name>A0AAD8M0X8_9APIA</name>
<keyword evidence="2" id="KW-1185">Reference proteome</keyword>
<dbReference type="PANTHER" id="PTHR33103:SF27">
    <property type="entry name" value="OS04G0594700 PROTEIN"/>
    <property type="match status" value="1"/>
</dbReference>
<sequence>MASSQVRVPLKLLIHKQEERVLNAEADSDFFDILFSLLTMPMGTIVRILSKHSNTSQPPAVGSFNNLYGSIANLDAKFLATEACKVMLLNTRNSAEAECQKLKINIDDIEPVEFFTCENLSCTKNNMVAYVSNYSCVQCRKCSRFLNKKAYFTAATVENRQGVFVPQTTSFVITHDLSVLPNIPASILAMLKKSGITDFGALEERTLNLGI</sequence>
<organism evidence="1 2">
    <name type="scientific">Heracleum sosnowskyi</name>
    <dbReference type="NCBI Taxonomy" id="360622"/>
    <lineage>
        <taxon>Eukaryota</taxon>
        <taxon>Viridiplantae</taxon>
        <taxon>Streptophyta</taxon>
        <taxon>Embryophyta</taxon>
        <taxon>Tracheophyta</taxon>
        <taxon>Spermatophyta</taxon>
        <taxon>Magnoliopsida</taxon>
        <taxon>eudicotyledons</taxon>
        <taxon>Gunneridae</taxon>
        <taxon>Pentapetalae</taxon>
        <taxon>asterids</taxon>
        <taxon>campanulids</taxon>
        <taxon>Apiales</taxon>
        <taxon>Apiaceae</taxon>
        <taxon>Apioideae</taxon>
        <taxon>apioid superclade</taxon>
        <taxon>Tordylieae</taxon>
        <taxon>Tordyliinae</taxon>
        <taxon>Heracleum</taxon>
    </lineage>
</organism>
<gene>
    <name evidence="1" type="ORF">POM88_048684</name>
</gene>
<reference evidence="1" key="2">
    <citation type="submission" date="2023-05" db="EMBL/GenBank/DDBJ databases">
        <authorList>
            <person name="Schelkunov M.I."/>
        </authorList>
    </citation>
    <scope>NUCLEOTIDE SEQUENCE</scope>
    <source>
        <strain evidence="1">Hsosn_3</strain>
        <tissue evidence="1">Leaf</tissue>
    </source>
</reference>
<dbReference type="Proteomes" id="UP001237642">
    <property type="component" value="Unassembled WGS sequence"/>
</dbReference>
<proteinExistence type="predicted"/>
<dbReference type="AlphaFoldDB" id="A0AAD8M0X8"/>
<dbReference type="EMBL" id="JAUIZM010000011">
    <property type="protein sequence ID" value="KAK1355428.1"/>
    <property type="molecule type" value="Genomic_DNA"/>
</dbReference>